<feature type="region of interest" description="Disordered" evidence="1">
    <location>
        <begin position="227"/>
        <end position="252"/>
    </location>
</feature>
<keyword evidence="3" id="KW-1185">Reference proteome</keyword>
<gene>
    <name evidence="2" type="ORF">PEVE_00008216</name>
</gene>
<protein>
    <submittedName>
        <fullName evidence="2">Uncharacterized protein</fullName>
    </submittedName>
</protein>
<proteinExistence type="predicted"/>
<feature type="compositionally biased region" description="Basic and acidic residues" evidence="1">
    <location>
        <begin position="228"/>
        <end position="237"/>
    </location>
</feature>
<feature type="compositionally biased region" description="Basic and acidic residues" evidence="1">
    <location>
        <begin position="273"/>
        <end position="284"/>
    </location>
</feature>
<feature type="region of interest" description="Disordered" evidence="1">
    <location>
        <begin position="135"/>
        <end position="154"/>
    </location>
</feature>
<dbReference type="Proteomes" id="UP001159427">
    <property type="component" value="Unassembled WGS sequence"/>
</dbReference>
<dbReference type="EMBL" id="CALNXI010001559">
    <property type="protein sequence ID" value="CAH3172089.1"/>
    <property type="molecule type" value="Genomic_DNA"/>
</dbReference>
<organism evidence="2 3">
    <name type="scientific">Porites evermanni</name>
    <dbReference type="NCBI Taxonomy" id="104178"/>
    <lineage>
        <taxon>Eukaryota</taxon>
        <taxon>Metazoa</taxon>
        <taxon>Cnidaria</taxon>
        <taxon>Anthozoa</taxon>
        <taxon>Hexacorallia</taxon>
        <taxon>Scleractinia</taxon>
        <taxon>Fungiina</taxon>
        <taxon>Poritidae</taxon>
        <taxon>Porites</taxon>
    </lineage>
</organism>
<sequence>MRNIPSTPELQKFSSGGKYPNYLVRSWASSLGSVTQGHKALKSNYRSKWLERLNRVELLQNVEVQQTLRNTMRILKVTDDILQDSDSAYEFAEKRRVQRCHETVCKIRERELNKRATKPLKKCKDNPENTISTEKRTKVKKIKHDKTSDGNMTQLRESNKAHTSSFNFDHNSNSYSFEQNADSNGMNDYSFDNASIDELFSGLFSSGSKLSSVEASKKRVSLPAILEGGHDQDKNDNSAEFPGKKIRGHLPSLPSLDAQSKFSIIKRVQEIRQERRADNKREKLSSLPSQVKRKYSKARKESLQNMNSRKIEIFADNSKILSNEQKTIVESSPVTLPLLDSKSFAEIDCNDYLNLKNRLDGLSPEKAVLDHKTYWPASS</sequence>
<reference evidence="2 3" key="1">
    <citation type="submission" date="2022-05" db="EMBL/GenBank/DDBJ databases">
        <authorList>
            <consortium name="Genoscope - CEA"/>
            <person name="William W."/>
        </authorList>
    </citation>
    <scope>NUCLEOTIDE SEQUENCE [LARGE SCALE GENOMIC DNA]</scope>
</reference>
<name>A0ABN8QYF8_9CNID</name>
<accession>A0ABN8QYF8</accession>
<evidence type="ECO:0000313" key="2">
    <source>
        <dbReference type="EMBL" id="CAH3172089.1"/>
    </source>
</evidence>
<evidence type="ECO:0000256" key="1">
    <source>
        <dbReference type="SAM" id="MobiDB-lite"/>
    </source>
</evidence>
<comment type="caution">
    <text evidence="2">The sequence shown here is derived from an EMBL/GenBank/DDBJ whole genome shotgun (WGS) entry which is preliminary data.</text>
</comment>
<evidence type="ECO:0000313" key="3">
    <source>
        <dbReference type="Proteomes" id="UP001159427"/>
    </source>
</evidence>
<feature type="region of interest" description="Disordered" evidence="1">
    <location>
        <begin position="273"/>
        <end position="303"/>
    </location>
</feature>